<feature type="transmembrane region" description="Helical" evidence="5">
    <location>
        <begin position="185"/>
        <end position="206"/>
    </location>
</feature>
<dbReference type="Gene3D" id="1.20.1740.10">
    <property type="entry name" value="Amino acid/polyamine transporter I"/>
    <property type="match status" value="1"/>
</dbReference>
<name>A0A167EFR2_9ASCO</name>
<evidence type="ECO:0000256" key="2">
    <source>
        <dbReference type="ARBA" id="ARBA00022692"/>
    </source>
</evidence>
<dbReference type="PANTHER" id="PTHR43341">
    <property type="entry name" value="AMINO ACID PERMEASE"/>
    <property type="match status" value="1"/>
</dbReference>
<keyword evidence="4 5" id="KW-0472">Membrane</keyword>
<dbReference type="InterPro" id="IPR004841">
    <property type="entry name" value="AA-permease/SLC12A_dom"/>
</dbReference>
<dbReference type="InterPro" id="IPR050524">
    <property type="entry name" value="APC_YAT"/>
</dbReference>
<dbReference type="Pfam" id="PF00324">
    <property type="entry name" value="AA_permease"/>
    <property type="match status" value="1"/>
</dbReference>
<dbReference type="GeneID" id="30037171"/>
<keyword evidence="8" id="KW-1185">Reference proteome</keyword>
<protein>
    <submittedName>
        <fullName evidence="7">Proline permease PUT4</fullName>
    </submittedName>
</protein>
<dbReference type="EMBL" id="CP014502">
    <property type="protein sequence ID" value="ANB14024.1"/>
    <property type="molecule type" value="Genomic_DNA"/>
</dbReference>
<dbReference type="PIRSF" id="PIRSF006060">
    <property type="entry name" value="AA_transporter"/>
    <property type="match status" value="1"/>
</dbReference>
<evidence type="ECO:0000256" key="5">
    <source>
        <dbReference type="SAM" id="Phobius"/>
    </source>
</evidence>
<evidence type="ECO:0000313" key="8">
    <source>
        <dbReference type="Proteomes" id="UP000189580"/>
    </source>
</evidence>
<feature type="transmembrane region" description="Helical" evidence="5">
    <location>
        <begin position="212"/>
        <end position="235"/>
    </location>
</feature>
<proteinExistence type="predicted"/>
<feature type="transmembrane region" description="Helical" evidence="5">
    <location>
        <begin position="287"/>
        <end position="306"/>
    </location>
</feature>
<feature type="transmembrane region" description="Helical" evidence="5">
    <location>
        <begin position="83"/>
        <end position="104"/>
    </location>
</feature>
<dbReference type="KEGG" id="slb:AWJ20_4980"/>
<reference evidence="7 8" key="1">
    <citation type="submission" date="2016-02" db="EMBL/GenBank/DDBJ databases">
        <title>Complete genome sequence and transcriptome regulation of the pentose utilising yeast Sugiyamaella lignohabitans.</title>
        <authorList>
            <person name="Bellasio M."/>
            <person name="Peymann A."/>
            <person name="Valli M."/>
            <person name="Sipitzky M."/>
            <person name="Graf A."/>
            <person name="Sauer M."/>
            <person name="Marx H."/>
            <person name="Mattanovich D."/>
        </authorList>
    </citation>
    <scope>NUCLEOTIDE SEQUENCE [LARGE SCALE GENOMIC DNA]</scope>
    <source>
        <strain evidence="7 8">CBS 10342</strain>
    </source>
</reference>
<dbReference type="GO" id="GO:0015171">
    <property type="term" value="F:amino acid transmembrane transporter activity"/>
    <property type="evidence" value="ECO:0007669"/>
    <property type="project" value="TreeGrafter"/>
</dbReference>
<keyword evidence="2 5" id="KW-0812">Transmembrane</keyword>
<dbReference type="Proteomes" id="UP000189580">
    <property type="component" value="Chromosome d"/>
</dbReference>
<comment type="subcellular location">
    <subcellularLocation>
        <location evidence="1">Membrane</location>
        <topology evidence="1">Multi-pass membrane protein</topology>
    </subcellularLocation>
</comment>
<gene>
    <name evidence="7" type="primary">PUT4</name>
    <name evidence="7" type="ORF">AWJ20_4980</name>
</gene>
<accession>A0A167EFR2</accession>
<dbReference type="PANTHER" id="PTHR43341:SF36">
    <property type="entry name" value="PROLINE-SPECIFIC PERMEASE"/>
    <property type="match status" value="1"/>
</dbReference>
<organism evidence="7 8">
    <name type="scientific">Sugiyamaella lignohabitans</name>
    <dbReference type="NCBI Taxonomy" id="796027"/>
    <lineage>
        <taxon>Eukaryota</taxon>
        <taxon>Fungi</taxon>
        <taxon>Dikarya</taxon>
        <taxon>Ascomycota</taxon>
        <taxon>Saccharomycotina</taxon>
        <taxon>Dipodascomycetes</taxon>
        <taxon>Dipodascales</taxon>
        <taxon>Trichomonascaceae</taxon>
        <taxon>Sugiyamaella</taxon>
    </lineage>
</organism>
<feature type="transmembrane region" description="Helical" evidence="5">
    <location>
        <begin position="256"/>
        <end position="281"/>
    </location>
</feature>
<evidence type="ECO:0000259" key="6">
    <source>
        <dbReference type="Pfam" id="PF00324"/>
    </source>
</evidence>
<dbReference type="OrthoDB" id="3900342at2759"/>
<dbReference type="AlphaFoldDB" id="A0A167EFR2"/>
<dbReference type="RefSeq" id="XP_018736501.1">
    <property type="nucleotide sequence ID" value="XM_018882088.1"/>
</dbReference>
<keyword evidence="3 5" id="KW-1133">Transmembrane helix</keyword>
<feature type="domain" description="Amino acid permease/ SLC12A" evidence="6">
    <location>
        <begin position="1"/>
        <end position="315"/>
    </location>
</feature>
<evidence type="ECO:0000256" key="1">
    <source>
        <dbReference type="ARBA" id="ARBA00004141"/>
    </source>
</evidence>
<dbReference type="GO" id="GO:0016020">
    <property type="term" value="C:membrane"/>
    <property type="evidence" value="ECO:0007669"/>
    <property type="project" value="UniProtKB-SubCell"/>
</dbReference>
<evidence type="ECO:0000256" key="3">
    <source>
        <dbReference type="ARBA" id="ARBA00022989"/>
    </source>
</evidence>
<evidence type="ECO:0000313" key="7">
    <source>
        <dbReference type="EMBL" id="ANB14024.1"/>
    </source>
</evidence>
<evidence type="ECO:0000256" key="4">
    <source>
        <dbReference type="ARBA" id="ARBA00023136"/>
    </source>
</evidence>
<sequence length="356" mass="39220">MIVGVVLFFGGGPNHDRLGFRYWKDGNAFRPYIVGGAAGRFCGFWNSVVRAGYSVIMSPELITIASGEAEAPRRNTPKATKRFIYRLVFFYVFSVLVIGCIVSSSDPRLLNAVSSGVANAAASPFVIGIQNAGIPILNHIINAAILTSAWSAANSFLFAGSRSLYSLSLQGKAPKVFRYCNRKGVPYVALLAVSAIGCLGFLNASASSANVFTWFTNLSTIAGFIAWICILITYLRFRRAMAFNNILDTLPFKTAFQPYTTWVALVLLVIITITNGFTVFVGGSFTGADFVAAYITLPIFVVLYLGHKIYYRRWRWFTPTSEVDVTSGLSECEAYERSCPERVPRNALEKVWMWIA</sequence>